<evidence type="ECO:0000256" key="5">
    <source>
        <dbReference type="ARBA" id="ARBA00022989"/>
    </source>
</evidence>
<dbReference type="PATRIC" id="fig|158899.10.peg.3963"/>
<dbReference type="InterPro" id="IPR037185">
    <property type="entry name" value="EmrE-like"/>
</dbReference>
<evidence type="ECO:0000256" key="9">
    <source>
        <dbReference type="SAM" id="Phobius"/>
    </source>
</evidence>
<dbReference type="GO" id="GO:0015297">
    <property type="term" value="F:antiporter activity"/>
    <property type="evidence" value="ECO:0007669"/>
    <property type="project" value="TreeGrafter"/>
</dbReference>
<dbReference type="GO" id="GO:0005886">
    <property type="term" value="C:plasma membrane"/>
    <property type="evidence" value="ECO:0007669"/>
    <property type="project" value="UniProtKB-SubCell"/>
</dbReference>
<organism evidence="10">
    <name type="scientific">Collimonas fungivorans</name>
    <dbReference type="NCBI Taxonomy" id="158899"/>
    <lineage>
        <taxon>Bacteria</taxon>
        <taxon>Pseudomonadati</taxon>
        <taxon>Pseudomonadota</taxon>
        <taxon>Betaproteobacteria</taxon>
        <taxon>Burkholderiales</taxon>
        <taxon>Oxalobacteraceae</taxon>
        <taxon>Collimonas</taxon>
    </lineage>
</organism>
<keyword evidence="5 9" id="KW-1133">Transmembrane helix</keyword>
<dbReference type="Gene3D" id="1.10.3730.20">
    <property type="match status" value="1"/>
</dbReference>
<dbReference type="PANTHER" id="PTHR30561:SF1">
    <property type="entry name" value="MULTIDRUG TRANSPORTER EMRE"/>
    <property type="match status" value="1"/>
</dbReference>
<feature type="transmembrane region" description="Helical" evidence="9">
    <location>
        <begin position="53"/>
        <end position="78"/>
    </location>
</feature>
<feature type="transmembrane region" description="Helical" evidence="9">
    <location>
        <begin position="26"/>
        <end position="46"/>
    </location>
</feature>
<name>A0A127PFM8_9BURK</name>
<evidence type="ECO:0000256" key="3">
    <source>
        <dbReference type="ARBA" id="ARBA00022475"/>
    </source>
</evidence>
<dbReference type="InterPro" id="IPR045324">
    <property type="entry name" value="Small_multidrug_res"/>
</dbReference>
<dbReference type="FunFam" id="1.10.3730.20:FF:000001">
    <property type="entry name" value="Quaternary ammonium compound resistance transporter SugE"/>
    <property type="match status" value="1"/>
</dbReference>
<dbReference type="GO" id="GO:0015199">
    <property type="term" value="F:amino-acid betaine transmembrane transporter activity"/>
    <property type="evidence" value="ECO:0007669"/>
    <property type="project" value="TreeGrafter"/>
</dbReference>
<proteinExistence type="inferred from homology"/>
<dbReference type="GO" id="GO:1990961">
    <property type="term" value="P:xenobiotic detoxification by transmembrane export across the plasma membrane"/>
    <property type="evidence" value="ECO:0007669"/>
    <property type="project" value="UniProtKB-ARBA"/>
</dbReference>
<dbReference type="PANTHER" id="PTHR30561">
    <property type="entry name" value="SMR FAMILY PROTON-DEPENDENT DRUG EFFLUX TRANSPORTER SUGE"/>
    <property type="match status" value="1"/>
</dbReference>
<evidence type="ECO:0000313" key="10">
    <source>
        <dbReference type="EMBL" id="AMO96610.1"/>
    </source>
</evidence>
<accession>A0A127PFM8</accession>
<dbReference type="AlphaFoldDB" id="A0A127PFM8"/>
<gene>
    <name evidence="10" type="ORF">CFter6_3995</name>
</gene>
<evidence type="ECO:0000256" key="1">
    <source>
        <dbReference type="ARBA" id="ARBA00004651"/>
    </source>
</evidence>
<evidence type="ECO:0000256" key="2">
    <source>
        <dbReference type="ARBA" id="ARBA00022448"/>
    </source>
</evidence>
<dbReference type="Pfam" id="PF00893">
    <property type="entry name" value="Multi_Drug_Res"/>
    <property type="match status" value="1"/>
</dbReference>
<comment type="subcellular location">
    <subcellularLocation>
        <location evidence="1 8">Cell membrane</location>
        <topology evidence="1 8">Multi-pass membrane protein</topology>
    </subcellularLocation>
</comment>
<evidence type="ECO:0000256" key="7">
    <source>
        <dbReference type="ARBA" id="ARBA00038032"/>
    </source>
</evidence>
<evidence type="ECO:0000313" key="11">
    <source>
        <dbReference type="Proteomes" id="UP000072421"/>
    </source>
</evidence>
<dbReference type="InterPro" id="IPR000390">
    <property type="entry name" value="Small_drug/metabolite_transptr"/>
</dbReference>
<dbReference type="RefSeq" id="WP_061541139.1">
    <property type="nucleotide sequence ID" value="NZ_CP013232.1"/>
</dbReference>
<dbReference type="EMBL" id="CP013232">
    <property type="protein sequence ID" value="AMO96610.1"/>
    <property type="molecule type" value="Genomic_DNA"/>
</dbReference>
<evidence type="ECO:0000256" key="8">
    <source>
        <dbReference type="RuleBase" id="RU003942"/>
    </source>
</evidence>
<keyword evidence="4 8" id="KW-0812">Transmembrane</keyword>
<dbReference type="SUPFAM" id="SSF103481">
    <property type="entry name" value="Multidrug resistance efflux transporter EmrE"/>
    <property type="match status" value="1"/>
</dbReference>
<keyword evidence="6 9" id="KW-0472">Membrane</keyword>
<dbReference type="Proteomes" id="UP000072421">
    <property type="component" value="Chromosome"/>
</dbReference>
<dbReference type="GO" id="GO:0015220">
    <property type="term" value="F:choline transmembrane transporter activity"/>
    <property type="evidence" value="ECO:0007669"/>
    <property type="project" value="TreeGrafter"/>
</dbReference>
<sequence>MHWVYLLIAIVAEVIATSALKASAEFTRLVPSIVVVAGYLTAFYFLSLTLRTLPVAIVYAMWSGIGIALIALVGWLFLKQSLDAAALIGIGLIVSGVLVLNVFSKSVSH</sequence>
<keyword evidence="3" id="KW-1003">Cell membrane</keyword>
<dbReference type="OrthoDB" id="9808638at2"/>
<keyword evidence="2" id="KW-0813">Transport</keyword>
<evidence type="ECO:0000256" key="6">
    <source>
        <dbReference type="ARBA" id="ARBA00023136"/>
    </source>
</evidence>
<reference evidence="10 11" key="1">
    <citation type="submission" date="2015-11" db="EMBL/GenBank/DDBJ databases">
        <title>Exploring the genomic traits of fungus-feeding bacterial genus Collimonas.</title>
        <authorList>
            <person name="Song C."/>
            <person name="Schmidt R."/>
            <person name="de Jager V."/>
            <person name="Krzyzanowska D."/>
            <person name="Jongedijk E."/>
            <person name="Cankar K."/>
            <person name="Beekwilder J."/>
            <person name="van Veen A."/>
            <person name="de Boer W."/>
            <person name="van Veen J.A."/>
            <person name="Garbeva P."/>
        </authorList>
    </citation>
    <scope>NUCLEOTIDE SEQUENCE [LARGE SCALE GENOMIC DNA]</scope>
    <source>
        <strain evidence="10 11">Ter6</strain>
    </source>
</reference>
<dbReference type="GO" id="GO:0031460">
    <property type="term" value="P:glycine betaine transport"/>
    <property type="evidence" value="ECO:0007669"/>
    <property type="project" value="TreeGrafter"/>
</dbReference>
<evidence type="ECO:0000256" key="4">
    <source>
        <dbReference type="ARBA" id="ARBA00022692"/>
    </source>
</evidence>
<feature type="transmembrane region" description="Helical" evidence="9">
    <location>
        <begin position="84"/>
        <end position="103"/>
    </location>
</feature>
<comment type="similarity">
    <text evidence="7 8">Belongs to the drug/metabolite transporter (DMT) superfamily. Small multidrug resistance (SMR) (TC 2.A.7.1) family.</text>
</comment>
<protein>
    <submittedName>
        <fullName evidence="10">Small Multidrug Resistance family protein</fullName>
    </submittedName>
</protein>